<evidence type="ECO:0000256" key="3">
    <source>
        <dbReference type="ARBA" id="ARBA00022827"/>
    </source>
</evidence>
<keyword evidence="2" id="KW-0285">Flavoprotein</keyword>
<dbReference type="PROSITE" id="PS51318">
    <property type="entry name" value="TAT"/>
    <property type="match status" value="1"/>
</dbReference>
<proteinExistence type="predicted"/>
<dbReference type="InterPro" id="IPR019546">
    <property type="entry name" value="TAT_signal_bac_arc"/>
</dbReference>
<dbReference type="SUPFAM" id="SSF51905">
    <property type="entry name" value="FAD/NAD(P)-binding domain"/>
    <property type="match status" value="1"/>
</dbReference>
<evidence type="ECO:0000313" key="7">
    <source>
        <dbReference type="EMBL" id="MVN59278.1"/>
    </source>
</evidence>
<keyword evidence="4" id="KW-0560">Oxidoreductase</keyword>
<organism evidence="7 8">
    <name type="scientific">Adlercreutzia rubneri</name>
    <dbReference type="NCBI Taxonomy" id="2916441"/>
    <lineage>
        <taxon>Bacteria</taxon>
        <taxon>Bacillati</taxon>
        <taxon>Actinomycetota</taxon>
        <taxon>Coriobacteriia</taxon>
        <taxon>Eggerthellales</taxon>
        <taxon>Eggerthellaceae</taxon>
        <taxon>Adlercreutzia</taxon>
    </lineage>
</organism>
<dbReference type="GO" id="GO:0008202">
    <property type="term" value="P:steroid metabolic process"/>
    <property type="evidence" value="ECO:0007669"/>
    <property type="project" value="UniProtKB-ARBA"/>
</dbReference>
<dbReference type="InterPro" id="IPR027477">
    <property type="entry name" value="Succ_DH/fumarate_Rdtase_cat_sf"/>
</dbReference>
<dbReference type="EMBL" id="WPOO01000014">
    <property type="protein sequence ID" value="MVN59278.1"/>
    <property type="molecule type" value="Genomic_DNA"/>
</dbReference>
<dbReference type="NCBIfam" id="TIGR01409">
    <property type="entry name" value="TAT_signal_seq"/>
    <property type="match status" value="1"/>
</dbReference>
<dbReference type="Gene3D" id="3.90.700.10">
    <property type="entry name" value="Succinate dehydrogenase/fumarate reductase flavoprotein, catalytic domain"/>
    <property type="match status" value="1"/>
</dbReference>
<keyword evidence="3" id="KW-0274">FAD</keyword>
<dbReference type="InterPro" id="IPR050315">
    <property type="entry name" value="FAD-oxidoreductase_2"/>
</dbReference>
<dbReference type="PANTHER" id="PTHR43400">
    <property type="entry name" value="FUMARATE REDUCTASE"/>
    <property type="match status" value="1"/>
</dbReference>
<protein>
    <submittedName>
        <fullName evidence="7">FAD-binding protein</fullName>
    </submittedName>
</protein>
<evidence type="ECO:0000313" key="8">
    <source>
        <dbReference type="Proteomes" id="UP000488839"/>
    </source>
</evidence>
<evidence type="ECO:0000259" key="6">
    <source>
        <dbReference type="Pfam" id="PF00890"/>
    </source>
</evidence>
<gene>
    <name evidence="7" type="ORF">GO707_08580</name>
</gene>
<dbReference type="InterPro" id="IPR003953">
    <property type="entry name" value="FAD-dep_OxRdtase_2_FAD-bd"/>
</dbReference>
<evidence type="ECO:0000256" key="5">
    <source>
        <dbReference type="SAM" id="Phobius"/>
    </source>
</evidence>
<comment type="caution">
    <text evidence="7">The sequence shown here is derived from an EMBL/GenBank/DDBJ whole genome shotgun (WGS) entry which is preliminary data.</text>
</comment>
<evidence type="ECO:0000256" key="4">
    <source>
        <dbReference type="ARBA" id="ARBA00023002"/>
    </source>
</evidence>
<reference evidence="7 8" key="1">
    <citation type="submission" date="2019-11" db="EMBL/GenBank/DDBJ databases">
        <title>Whole genome shotgun sequencing (WGS) data from Adlercreutzia equolifaciens ResAG-91, Eggerthella lenta MRI-F36, MRI-F37, MRI-F40, ResAG-49, ResAG-88, ResAG-121, ResAG-145, and Gordonibacter sp. ResAG-5, ResAG-26, ResAG-43, ResAG-50, ResAG-59.</title>
        <authorList>
            <person name="Stoll D.A."/>
            <person name="Danylec N."/>
            <person name="Franz C.M.A.P."/>
            <person name="Huch M."/>
        </authorList>
    </citation>
    <scope>NUCLEOTIDE SEQUENCE [LARGE SCALE GENOMIC DNA]</scope>
    <source>
        <strain evidence="7 8">ResAG-91</strain>
    </source>
</reference>
<dbReference type="Gene3D" id="3.50.50.60">
    <property type="entry name" value="FAD/NAD(P)-binding domain"/>
    <property type="match status" value="2"/>
</dbReference>
<dbReference type="SUPFAM" id="SSF56425">
    <property type="entry name" value="Succinate dehydrogenase/fumarate reductase flavoprotein, catalytic domain"/>
    <property type="match status" value="1"/>
</dbReference>
<feature type="domain" description="FAD-dependent oxidoreductase 2 FAD-binding" evidence="6">
    <location>
        <begin position="88"/>
        <end position="596"/>
    </location>
</feature>
<feature type="transmembrane region" description="Helical" evidence="5">
    <location>
        <begin position="33"/>
        <end position="51"/>
    </location>
</feature>
<keyword evidence="8" id="KW-1185">Reference proteome</keyword>
<dbReference type="PANTHER" id="PTHR43400:SF10">
    <property type="entry name" value="3-OXOSTEROID 1-DEHYDROGENASE"/>
    <property type="match status" value="1"/>
</dbReference>
<name>A0A7K1T6L4_9ACTN</name>
<dbReference type="Pfam" id="PF00890">
    <property type="entry name" value="FAD_binding_2"/>
    <property type="match status" value="1"/>
</dbReference>
<dbReference type="Proteomes" id="UP000488839">
    <property type="component" value="Unassembled WGS sequence"/>
</dbReference>
<accession>A0A7K1T6L4</accession>
<keyword evidence="5" id="KW-1133">Transmembrane helix</keyword>
<sequence length="628" mass="66300">MRRSREDKRSAAVDRKEGWLMTSSEKSISRRSFLGLTGAAATITAAAGLYGCAQPASSSGGSLASTKGSAAGPIEAVSAPASWDEEADVVVVGTGGGLVAAAYAAQAGKKVVVLEKASTWGGSSKETDNFSVMGTKTQQAIYQGLAAQMKAAGQDEAAAQFEQMGALDPMVMRAQWKEKFYVKPNGGDVGELPNGEEGPRACAPIQPMLETLTACIPDAIDYMGAVGVSWGPVTEFGSAGFVSGVCPEGSEQGSLIARANYTVFEILYNFCLDQGAVFHFLTPATALVVEDGRVVGVQATGDVSFVKANDGVVLATGGMTFNMDMLEEYVPHVARRCLNSTAASTDEGDGIRMGLGVGGTISGYDSAFIFDGGVDCGAWGRYLYKGDVQFARQPWMLINIKGDRVPYYPVTTLGFTKQAGVHMHNPGCVSYVVCDSHYDEVIKGWEAEGKQQLICRNPITREHWEAAGANVERMGDMVDEDYTIGMREGIEAGYIFEADTIEELGEALGFDADIFSTAVKNWNELCEAGVDEVYSYAPEWLNKVQDPPFYGMKVGGTVLSTMCGLTVDTNMRVLDEKARPIAGLYAAGCTIGGLGGDSTYGDCRNPGGGVAMACGTAYQAARAICGDI</sequence>
<keyword evidence="5" id="KW-0472">Membrane</keyword>
<dbReference type="InterPro" id="IPR036188">
    <property type="entry name" value="FAD/NAD-bd_sf"/>
</dbReference>
<dbReference type="InterPro" id="IPR006311">
    <property type="entry name" value="TAT_signal"/>
</dbReference>
<evidence type="ECO:0000256" key="2">
    <source>
        <dbReference type="ARBA" id="ARBA00022630"/>
    </source>
</evidence>
<comment type="cofactor">
    <cofactor evidence="1">
        <name>FAD</name>
        <dbReference type="ChEBI" id="CHEBI:57692"/>
    </cofactor>
</comment>
<evidence type="ECO:0000256" key="1">
    <source>
        <dbReference type="ARBA" id="ARBA00001974"/>
    </source>
</evidence>
<dbReference type="GO" id="GO:0033765">
    <property type="term" value="F:steroid dehydrogenase activity, acting on the CH-CH group of donors"/>
    <property type="evidence" value="ECO:0007669"/>
    <property type="project" value="UniProtKB-ARBA"/>
</dbReference>
<dbReference type="AlphaFoldDB" id="A0A7K1T6L4"/>
<keyword evidence="5" id="KW-0812">Transmembrane</keyword>